<gene>
    <name evidence="1" type="ORF">G5I_13189</name>
</gene>
<sequence>EKIIYMPTLPSTFNSLVKKTVKLKTDEPRCVIEFIVASLIFLNRYANELRYDLIYAVFVKPIQMQMFLMPNQVQRQIKLAHSRGSFDVKLRERLEEVARESIIKNGKKRTNDTRKNPMIEDFEIPPTPLASLNEEEILANNSCRFILPLIEAKEAAQIFEILHGRSM</sequence>
<proteinExistence type="predicted"/>
<keyword evidence="2" id="KW-1185">Reference proteome</keyword>
<feature type="non-terminal residue" evidence="1">
    <location>
        <position position="1"/>
    </location>
</feature>
<protein>
    <submittedName>
        <fullName evidence="1">Uncharacterized protein</fullName>
    </submittedName>
</protein>
<dbReference type="InParanoid" id="F4X4C9"/>
<dbReference type="EMBL" id="GL888633">
    <property type="protein sequence ID" value="EGI58725.1"/>
    <property type="molecule type" value="Genomic_DNA"/>
</dbReference>
<accession>F4X4C9</accession>
<dbReference type="AlphaFoldDB" id="F4X4C9"/>
<organism evidence="2">
    <name type="scientific">Acromyrmex echinatior</name>
    <name type="common">Panamanian leafcutter ant</name>
    <name type="synonym">Acromyrmex octospinosus echinatior</name>
    <dbReference type="NCBI Taxonomy" id="103372"/>
    <lineage>
        <taxon>Eukaryota</taxon>
        <taxon>Metazoa</taxon>
        <taxon>Ecdysozoa</taxon>
        <taxon>Arthropoda</taxon>
        <taxon>Hexapoda</taxon>
        <taxon>Insecta</taxon>
        <taxon>Pterygota</taxon>
        <taxon>Neoptera</taxon>
        <taxon>Endopterygota</taxon>
        <taxon>Hymenoptera</taxon>
        <taxon>Apocrita</taxon>
        <taxon>Aculeata</taxon>
        <taxon>Formicoidea</taxon>
        <taxon>Formicidae</taxon>
        <taxon>Myrmicinae</taxon>
        <taxon>Acromyrmex</taxon>
    </lineage>
</organism>
<evidence type="ECO:0000313" key="2">
    <source>
        <dbReference type="Proteomes" id="UP000007755"/>
    </source>
</evidence>
<name>F4X4C9_ACREC</name>
<reference evidence="1" key="1">
    <citation type="submission" date="2011-02" db="EMBL/GenBank/DDBJ databases">
        <title>The genome of the leaf-cutting ant Acromyrmex echinatior suggests key adaptations to social evolution and fungus farming.</title>
        <authorList>
            <person name="Nygaard S."/>
            <person name="Zhang G."/>
        </authorList>
    </citation>
    <scope>NUCLEOTIDE SEQUENCE</scope>
</reference>
<dbReference type="OrthoDB" id="7700790at2759"/>
<dbReference type="Proteomes" id="UP000007755">
    <property type="component" value="Unassembled WGS sequence"/>
</dbReference>
<evidence type="ECO:0000313" key="1">
    <source>
        <dbReference type="EMBL" id="EGI58725.1"/>
    </source>
</evidence>